<gene>
    <name evidence="2" type="ORF">NHX12_019857</name>
</gene>
<feature type="compositionally biased region" description="Polar residues" evidence="1">
    <location>
        <begin position="254"/>
        <end position="270"/>
    </location>
</feature>
<dbReference type="AlphaFoldDB" id="A0A9Q0EUC7"/>
<dbReference type="EMBL" id="JANIIK010000035">
    <property type="protein sequence ID" value="KAJ3613611.1"/>
    <property type="molecule type" value="Genomic_DNA"/>
</dbReference>
<evidence type="ECO:0000313" key="2">
    <source>
        <dbReference type="EMBL" id="KAJ3613611.1"/>
    </source>
</evidence>
<proteinExistence type="predicted"/>
<feature type="region of interest" description="Disordered" evidence="1">
    <location>
        <begin position="47"/>
        <end position="84"/>
    </location>
</feature>
<evidence type="ECO:0000313" key="3">
    <source>
        <dbReference type="Proteomes" id="UP001148018"/>
    </source>
</evidence>
<dbReference type="OrthoDB" id="9989103at2759"/>
<keyword evidence="3" id="KW-1185">Reference proteome</keyword>
<reference evidence="2" key="1">
    <citation type="submission" date="2022-07" db="EMBL/GenBank/DDBJ databases">
        <title>Chromosome-level genome of Muraenolepis orangiensis.</title>
        <authorList>
            <person name="Kim J."/>
        </authorList>
    </citation>
    <scope>NUCLEOTIDE SEQUENCE</scope>
    <source>
        <strain evidence="2">KU_S4_2022</strain>
        <tissue evidence="2">Muscle</tissue>
    </source>
</reference>
<evidence type="ECO:0000256" key="1">
    <source>
        <dbReference type="SAM" id="MobiDB-lite"/>
    </source>
</evidence>
<feature type="region of interest" description="Disordered" evidence="1">
    <location>
        <begin position="167"/>
        <end position="270"/>
    </location>
</feature>
<feature type="compositionally biased region" description="Low complexity" evidence="1">
    <location>
        <begin position="203"/>
        <end position="215"/>
    </location>
</feature>
<dbReference type="Proteomes" id="UP001148018">
    <property type="component" value="Unassembled WGS sequence"/>
</dbReference>
<feature type="compositionally biased region" description="Basic and acidic residues" evidence="1">
    <location>
        <begin position="50"/>
        <end position="68"/>
    </location>
</feature>
<sequence>MDLKMLSIPEPPTAGSEVSCVIKRICLKRPGGLVDLLVEVTCEAKGARQSKREETASRHIHSNGDSHRVPVSAFPSHQTESPPPPHQLETCFLANILHFQQNLSEKATLFLNSVLNKQINGVVEDVLMPKRIVLLDIPLISKYLCRAPMATKVDPWRFKSLVLSSLDSPEGQSSSLDPPEGQPSSLDPPEGQPSSLDPPEGQPSSLDPLRDSLPLWTPLRDSLPLWTPLRDSLPRRAPPVLNRPTPAAHRKLNTDTSTSNCSPTSLKTSR</sequence>
<accession>A0A9Q0EUC7</accession>
<comment type="caution">
    <text evidence="2">The sequence shown here is derived from an EMBL/GenBank/DDBJ whole genome shotgun (WGS) entry which is preliminary data.</text>
</comment>
<name>A0A9Q0EUC7_9TELE</name>
<protein>
    <submittedName>
        <fullName evidence="2">Uncharacterized protein</fullName>
    </submittedName>
</protein>
<feature type="compositionally biased region" description="Polar residues" evidence="1">
    <location>
        <begin position="167"/>
        <end position="176"/>
    </location>
</feature>
<organism evidence="2 3">
    <name type="scientific">Muraenolepis orangiensis</name>
    <name type="common">Patagonian moray cod</name>
    <dbReference type="NCBI Taxonomy" id="630683"/>
    <lineage>
        <taxon>Eukaryota</taxon>
        <taxon>Metazoa</taxon>
        <taxon>Chordata</taxon>
        <taxon>Craniata</taxon>
        <taxon>Vertebrata</taxon>
        <taxon>Euteleostomi</taxon>
        <taxon>Actinopterygii</taxon>
        <taxon>Neopterygii</taxon>
        <taxon>Teleostei</taxon>
        <taxon>Neoteleostei</taxon>
        <taxon>Acanthomorphata</taxon>
        <taxon>Zeiogadaria</taxon>
        <taxon>Gadariae</taxon>
        <taxon>Gadiformes</taxon>
        <taxon>Muraenolepidoidei</taxon>
        <taxon>Muraenolepididae</taxon>
        <taxon>Muraenolepis</taxon>
    </lineage>
</organism>